<evidence type="ECO:0000256" key="1">
    <source>
        <dbReference type="SAM" id="MobiDB-lite"/>
    </source>
</evidence>
<protein>
    <recommendedName>
        <fullName evidence="4">Zinc finger PMZ-type domain-containing protein</fullName>
    </recommendedName>
</protein>
<evidence type="ECO:0000313" key="2">
    <source>
        <dbReference type="EMBL" id="GJT89282.1"/>
    </source>
</evidence>
<keyword evidence="3" id="KW-1185">Reference proteome</keyword>
<organism evidence="2 3">
    <name type="scientific">Tanacetum coccineum</name>
    <dbReference type="NCBI Taxonomy" id="301880"/>
    <lineage>
        <taxon>Eukaryota</taxon>
        <taxon>Viridiplantae</taxon>
        <taxon>Streptophyta</taxon>
        <taxon>Embryophyta</taxon>
        <taxon>Tracheophyta</taxon>
        <taxon>Spermatophyta</taxon>
        <taxon>Magnoliopsida</taxon>
        <taxon>eudicotyledons</taxon>
        <taxon>Gunneridae</taxon>
        <taxon>Pentapetalae</taxon>
        <taxon>asterids</taxon>
        <taxon>campanulids</taxon>
        <taxon>Asterales</taxon>
        <taxon>Asteraceae</taxon>
        <taxon>Asteroideae</taxon>
        <taxon>Anthemideae</taxon>
        <taxon>Anthemidinae</taxon>
        <taxon>Tanacetum</taxon>
    </lineage>
</organism>
<feature type="compositionally biased region" description="Basic and acidic residues" evidence="1">
    <location>
        <begin position="309"/>
        <end position="326"/>
    </location>
</feature>
<feature type="compositionally biased region" description="Polar residues" evidence="1">
    <location>
        <begin position="449"/>
        <end position="458"/>
    </location>
</feature>
<reference evidence="2" key="2">
    <citation type="submission" date="2022-01" db="EMBL/GenBank/DDBJ databases">
        <authorList>
            <person name="Yamashiro T."/>
            <person name="Shiraishi A."/>
            <person name="Satake H."/>
            <person name="Nakayama K."/>
        </authorList>
    </citation>
    <scope>NUCLEOTIDE SEQUENCE</scope>
</reference>
<dbReference type="PANTHER" id="PTHR31973:SF190">
    <property type="entry name" value="MULE TRANSPOSASE DOMAIN-CONTAINING PROTEIN"/>
    <property type="match status" value="1"/>
</dbReference>
<evidence type="ECO:0008006" key="4">
    <source>
        <dbReference type="Google" id="ProtNLM"/>
    </source>
</evidence>
<feature type="region of interest" description="Disordered" evidence="1">
    <location>
        <begin position="436"/>
        <end position="458"/>
    </location>
</feature>
<accession>A0ABQ5HN26</accession>
<sequence>MNPQIPIKAIQEQMQKKYHVSVSKHKAFRAKAQVHLRGDVKVQYFLLRDYANELQRCNPDTTVKIDVYGEEDHEKQQECSGESICLQKWVCMPIMVSIQLHMVLWNLRTNTLGHGSRKCLADDFDLFTNSNFTFITDRQKGLVPTIAKLFPFDEHRQLLDARDSPIITFLEFMRGYLMKRIVIVQKVIQKSDGPLTPTVTTLFNKIKESASECTIDWNGSDLFQVKGIPCKHDIAAINDMTDNGIGVGTLEDWVHESYKLQTWMNVYAHKINTVNGREMWSKFKCPTTLLPPKIAPQIGRPLKNRKKSKGEIEIVKDNKLTRKEPVGSETVASQTLRSQPVASQPVPRKPVPRKPVARKPIQNKSATNKRAASEINQPATEHKVVAQAIAENTPRRREDHTPFGVFVSGVEIPIPNGPRKRDTTARDTVLCLAGVKQEDEEEEEEGGKPSTSKIDNLTDTYVNDVERRKYHGSVKASPTPYLPPNGHYLRANEEAVIYRLTTSFTEKGIHLSQY</sequence>
<reference evidence="2" key="1">
    <citation type="journal article" date="2022" name="Int. J. Mol. Sci.">
        <title>Draft Genome of Tanacetum Coccineum: Genomic Comparison of Closely Related Tanacetum-Family Plants.</title>
        <authorList>
            <person name="Yamashiro T."/>
            <person name="Shiraishi A."/>
            <person name="Nakayama K."/>
            <person name="Satake H."/>
        </authorList>
    </citation>
    <scope>NUCLEOTIDE SEQUENCE</scope>
</reference>
<feature type="compositionally biased region" description="Polar residues" evidence="1">
    <location>
        <begin position="330"/>
        <end position="342"/>
    </location>
</feature>
<evidence type="ECO:0000313" key="3">
    <source>
        <dbReference type="Proteomes" id="UP001151760"/>
    </source>
</evidence>
<dbReference type="Proteomes" id="UP001151760">
    <property type="component" value="Unassembled WGS sequence"/>
</dbReference>
<dbReference type="EMBL" id="BQNB010019808">
    <property type="protein sequence ID" value="GJT89282.1"/>
    <property type="molecule type" value="Genomic_DNA"/>
</dbReference>
<feature type="compositionally biased region" description="Polar residues" evidence="1">
    <location>
        <begin position="362"/>
        <end position="379"/>
    </location>
</feature>
<name>A0ABQ5HN26_9ASTR</name>
<proteinExistence type="predicted"/>
<dbReference type="PANTHER" id="PTHR31973">
    <property type="entry name" value="POLYPROTEIN, PUTATIVE-RELATED"/>
    <property type="match status" value="1"/>
</dbReference>
<gene>
    <name evidence="2" type="ORF">Tco_1070999</name>
</gene>
<feature type="region of interest" description="Disordered" evidence="1">
    <location>
        <begin position="296"/>
        <end position="380"/>
    </location>
</feature>
<comment type="caution">
    <text evidence="2">The sequence shown here is derived from an EMBL/GenBank/DDBJ whole genome shotgun (WGS) entry which is preliminary data.</text>
</comment>